<evidence type="ECO:0000256" key="1">
    <source>
        <dbReference type="SAM" id="MobiDB-lite"/>
    </source>
</evidence>
<feature type="compositionally biased region" description="Low complexity" evidence="1">
    <location>
        <begin position="47"/>
        <end position="60"/>
    </location>
</feature>
<keyword evidence="3" id="KW-1185">Reference proteome</keyword>
<dbReference type="KEGG" id="vg:41900508"/>
<feature type="region of interest" description="Disordered" evidence="1">
    <location>
        <begin position="20"/>
        <end position="61"/>
    </location>
</feature>
<protein>
    <submittedName>
        <fullName evidence="2">Uncharacterized protein</fullName>
    </submittedName>
</protein>
<organism evidence="2 3">
    <name type="scientific">Paramecium bursaria Chlorella virus CVA-1</name>
    <dbReference type="NCBI Taxonomy" id="42683"/>
    <lineage>
        <taxon>Viruses</taxon>
        <taxon>Varidnaviria</taxon>
        <taxon>Bamfordvirae</taxon>
        <taxon>Nucleocytoviricota</taxon>
        <taxon>Megaviricetes</taxon>
        <taxon>Algavirales</taxon>
        <taxon>Phycodnaviridae</taxon>
        <taxon>Chlorovirus</taxon>
        <taxon>Chlorovirus conductrix</taxon>
        <taxon>Paramecium bursaria Chlorella virus A1</taxon>
    </lineage>
</organism>
<accession>M1GYA8</accession>
<feature type="compositionally biased region" description="Polar residues" evidence="1">
    <location>
        <begin position="30"/>
        <end position="44"/>
    </location>
</feature>
<evidence type="ECO:0000313" key="2">
    <source>
        <dbReference type="EMBL" id="AGE50598.1"/>
    </source>
</evidence>
<dbReference type="EMBL" id="JX997159">
    <property type="protein sequence ID" value="AGE50598.1"/>
    <property type="molecule type" value="Genomic_DNA"/>
</dbReference>
<dbReference type="Proteomes" id="UP000243236">
    <property type="component" value="Segment"/>
</dbReference>
<sequence length="182" mass="20059">MYIVEKLSVSERLTKMNFQTQRPRRPIGNRNGSTDSLNTVMTRKSSLDTGSSRSSSSDSLNTMTRKLSLDISIGAPEKMTKMAVNFVTNNTVTSLATTVVPDIYGTLVSMALCYVTQNYKIVKRKPCILFHPKKILRAMPLSVSGLLLDTVFTNGVDSIEDGTMHLAAHVVLKTLQISMTLL</sequence>
<dbReference type="GeneID" id="41900508"/>
<proteinExistence type="predicted"/>
<reference evidence="2 3" key="1">
    <citation type="submission" date="2012-10" db="EMBL/GenBank/DDBJ databases">
        <title>Towards defining the chloroviruses: a genomic journey through a genus of large DNA viruses.</title>
        <authorList>
            <person name="Jeanniard A."/>
            <person name="Dunigan D.D."/>
            <person name="Gurnon J.R."/>
            <person name="Agarkova I."/>
            <person name="Kang M."/>
            <person name="Vitek J."/>
            <person name="Duncan G."/>
            <person name="McClung O.W."/>
            <person name="Larsen M."/>
            <person name="Claverie J.-M."/>
            <person name="Van Etten J.L."/>
            <person name="Blanc G."/>
        </authorList>
    </citation>
    <scope>NUCLEOTIDE SEQUENCE [LARGE SCALE GENOMIC DNA]</scope>
</reference>
<dbReference type="RefSeq" id="YP_009701934.1">
    <property type="nucleotide sequence ID" value="NC_044937.1"/>
</dbReference>
<gene>
    <name evidence="2" type="primary">CVA-1_721L</name>
    <name evidence="2" type="ORF">PBCVCVA1_721L</name>
</gene>
<name>M1GYA8_9PHYC</name>
<evidence type="ECO:0000313" key="3">
    <source>
        <dbReference type="Proteomes" id="UP000243236"/>
    </source>
</evidence>